<dbReference type="OrthoDB" id="5197219at2"/>
<evidence type="ECO:0000259" key="2">
    <source>
        <dbReference type="SMART" id="SM00507"/>
    </source>
</evidence>
<reference evidence="4" key="1">
    <citation type="submission" date="2016-10" db="EMBL/GenBank/DDBJ databases">
        <authorList>
            <person name="Varghese N."/>
            <person name="Submissions S."/>
        </authorList>
    </citation>
    <scope>NUCLEOTIDE SEQUENCE [LARGE SCALE GENOMIC DNA]</scope>
    <source>
        <strain evidence="4">DSM 44526</strain>
    </source>
</reference>
<dbReference type="Proteomes" id="UP000198863">
    <property type="component" value="Unassembled WGS sequence"/>
</dbReference>
<feature type="compositionally biased region" description="Basic and acidic residues" evidence="1">
    <location>
        <begin position="382"/>
        <end position="408"/>
    </location>
</feature>
<protein>
    <recommendedName>
        <fullName evidence="2">HNH nuclease domain-containing protein</fullName>
    </recommendedName>
</protein>
<dbReference type="Gene3D" id="1.10.30.50">
    <property type="match status" value="1"/>
</dbReference>
<dbReference type="CDD" id="cd00085">
    <property type="entry name" value="HNHc"/>
    <property type="match status" value="1"/>
</dbReference>
<dbReference type="SMART" id="SM00507">
    <property type="entry name" value="HNHc"/>
    <property type="match status" value="1"/>
</dbReference>
<evidence type="ECO:0000256" key="1">
    <source>
        <dbReference type="SAM" id="MobiDB-lite"/>
    </source>
</evidence>
<evidence type="ECO:0000313" key="3">
    <source>
        <dbReference type="EMBL" id="SDG24761.1"/>
    </source>
</evidence>
<keyword evidence="4" id="KW-1185">Reference proteome</keyword>
<accession>A0A1G7SPA8</accession>
<feature type="region of interest" description="Disordered" evidence="1">
    <location>
        <begin position="214"/>
        <end position="239"/>
    </location>
</feature>
<gene>
    <name evidence="3" type="ORF">SAMN05660324_2105</name>
</gene>
<name>A0A1G7SPA8_9ACTN</name>
<feature type="domain" description="HNH nuclease" evidence="2">
    <location>
        <begin position="504"/>
        <end position="561"/>
    </location>
</feature>
<feature type="region of interest" description="Disordered" evidence="1">
    <location>
        <begin position="351"/>
        <end position="414"/>
    </location>
</feature>
<sequence length="619" mass="65552">MALQGRFRVEVSTRFTPAGWVAPDLPPIPATPRLTETAAAFGVTGAALDDEIASVRAKRSELAAYEAGLIERKATQGAAHPLPLLPGARTDVGGGEDPAAVQAADDFLPDELAVLLRCSVTSARHLVEHALVLVRQLPGVWHALADGRIDEARARVMVEVLRWQATAVGGPFPDADITALAERGIGWAERGCPPTTLRQRLQAGLLTLDPEAADRRREQRVRAGDVRTSPTGDGTSELRATGLESADASLLRAQLDAYARKLKADGDPRPIGALRVAVLQALITRPWEHPDPAVAHVTITAELRDLFDPDQLLALRDLTTEGVEPAAGHVVPDDTSAVDPAAHDDQATEVDVAADGTHPEATASEHAARARRPQEPAPQDQPPRDRSAQDRSAQDRSAQDRSAQDRSAQDGAARLRSTAVGDDIAGGVGSVADQPVTPAAVRQLLRSTDALGLVDPAAGDLAITVTDRGRLLAVAGPADLVASARTGTGLGAPPPTDGYTPTAAQYRYLRARDRHCRFPGCRRTASACDADHVVPYDHRDPDAGGPTCVRNLALLCRHHHRLKTHAPGWRFHLDPDGTLHVTTPGGTALTTRPPAVDQVLDLVTPAPPPHDPVADPPPF</sequence>
<dbReference type="InterPro" id="IPR003615">
    <property type="entry name" value="HNH_nuc"/>
</dbReference>
<organism evidence="3 4">
    <name type="scientific">Klenkia brasiliensis</name>
    <dbReference type="NCBI Taxonomy" id="333142"/>
    <lineage>
        <taxon>Bacteria</taxon>
        <taxon>Bacillati</taxon>
        <taxon>Actinomycetota</taxon>
        <taxon>Actinomycetes</taxon>
        <taxon>Geodermatophilales</taxon>
        <taxon>Geodermatophilaceae</taxon>
        <taxon>Klenkia</taxon>
    </lineage>
</organism>
<feature type="compositionally biased region" description="Basic and acidic residues" evidence="1">
    <location>
        <begin position="214"/>
        <end position="225"/>
    </location>
</feature>
<dbReference type="AlphaFoldDB" id="A0A1G7SPA8"/>
<dbReference type="RefSeq" id="WP_091062221.1">
    <property type="nucleotide sequence ID" value="NZ_FNCF01000003.1"/>
</dbReference>
<proteinExistence type="predicted"/>
<evidence type="ECO:0000313" key="4">
    <source>
        <dbReference type="Proteomes" id="UP000198863"/>
    </source>
</evidence>
<dbReference type="EMBL" id="FNCF01000003">
    <property type="protein sequence ID" value="SDG24761.1"/>
    <property type="molecule type" value="Genomic_DNA"/>
</dbReference>